<dbReference type="SUPFAM" id="SSF51556">
    <property type="entry name" value="Metallo-dependent hydrolases"/>
    <property type="match status" value="1"/>
</dbReference>
<evidence type="ECO:0000256" key="2">
    <source>
        <dbReference type="ARBA" id="ARBA00022723"/>
    </source>
</evidence>
<dbReference type="PIRSF" id="PIRSF005902">
    <property type="entry name" value="DNase_TatD"/>
    <property type="match status" value="1"/>
</dbReference>
<dbReference type="AlphaFoldDB" id="A0A975G5V1"/>
<dbReference type="RefSeq" id="WP_211629976.1">
    <property type="nucleotide sequence ID" value="NZ_CP073100.1"/>
</dbReference>
<dbReference type="NCBIfam" id="TIGR00010">
    <property type="entry name" value="YchF/TatD family DNA exonuclease"/>
    <property type="match status" value="1"/>
</dbReference>
<feature type="binding site" evidence="4">
    <location>
        <position position="165"/>
    </location>
    <ligand>
        <name>a divalent metal cation</name>
        <dbReference type="ChEBI" id="CHEBI:60240"/>
        <label>2</label>
    </ligand>
</feature>
<feature type="binding site" evidence="4">
    <location>
        <position position="136"/>
    </location>
    <ligand>
        <name>a divalent metal cation</name>
        <dbReference type="ChEBI" id="CHEBI:60240"/>
        <label>2</label>
    </ligand>
</feature>
<dbReference type="GO" id="GO:0005829">
    <property type="term" value="C:cytosol"/>
    <property type="evidence" value="ECO:0007669"/>
    <property type="project" value="TreeGrafter"/>
</dbReference>
<dbReference type="KEGG" id="lamb:KBB96_13535"/>
<comment type="similarity">
    <text evidence="1">Belongs to the metallo-dependent hydrolases superfamily. TatD-type hydrolase family.</text>
</comment>
<keyword evidence="3 5" id="KW-0378">Hydrolase</keyword>
<dbReference type="PANTHER" id="PTHR46124:SF2">
    <property type="entry name" value="D-AMINOACYL-TRNA DEACYLASE"/>
    <property type="match status" value="1"/>
</dbReference>
<dbReference type="FunFam" id="3.20.20.140:FF:000005">
    <property type="entry name" value="TatD family hydrolase"/>
    <property type="match status" value="1"/>
</dbReference>
<dbReference type="GO" id="GO:0016788">
    <property type="term" value="F:hydrolase activity, acting on ester bonds"/>
    <property type="evidence" value="ECO:0007669"/>
    <property type="project" value="InterPro"/>
</dbReference>
<dbReference type="InterPro" id="IPR001130">
    <property type="entry name" value="TatD-like"/>
</dbReference>
<reference evidence="5" key="1">
    <citation type="submission" date="2021-04" db="EMBL/GenBank/DDBJ databases">
        <title>Luteolibacter sp. 32A isolated from the skin of an Anderson's salamander (Ambystoma andersonii).</title>
        <authorList>
            <person name="Spergser J."/>
            <person name="Busse H.-J."/>
        </authorList>
    </citation>
    <scope>NUCLEOTIDE SEQUENCE</scope>
    <source>
        <strain evidence="5">32A</strain>
    </source>
</reference>
<keyword evidence="2 4" id="KW-0479">Metal-binding</keyword>
<sequence length="267" mass="29166">MITDSHAHLASHRFKPDEVADLVQRAADAGVSRIVTLATCLEDLGANLEIAGRFPSVHACIGIHPCDVHSAPDDAVERIAAHVADPRVCALGETGLDYYHPAPDGWEEEVFRERQRVFLRAHFELAVKCGLNVVIHTRDKSGAGSFEDALAIYKEYASRTRAVFHCFIGAWENAARVLEAGGLVSFGGVATFKNAAEVRETVARCPDGGFMLETDSPYLAPEPHRGQRNEPAYVRHVAERLAALRGKSLEEFAASTSATAAEFFHFR</sequence>
<feature type="binding site" evidence="4">
    <location>
        <position position="215"/>
    </location>
    <ligand>
        <name>a divalent metal cation</name>
        <dbReference type="ChEBI" id="CHEBI:60240"/>
        <label>1</label>
    </ligand>
</feature>
<dbReference type="EMBL" id="CP073100">
    <property type="protein sequence ID" value="QUE49887.1"/>
    <property type="molecule type" value="Genomic_DNA"/>
</dbReference>
<dbReference type="InterPro" id="IPR032466">
    <property type="entry name" value="Metal_Hydrolase"/>
</dbReference>
<evidence type="ECO:0000313" key="5">
    <source>
        <dbReference type="EMBL" id="QUE49887.1"/>
    </source>
</evidence>
<evidence type="ECO:0000313" key="6">
    <source>
        <dbReference type="Proteomes" id="UP000676169"/>
    </source>
</evidence>
<organism evidence="5 6">
    <name type="scientific">Luteolibacter ambystomatis</name>
    <dbReference type="NCBI Taxonomy" id="2824561"/>
    <lineage>
        <taxon>Bacteria</taxon>
        <taxon>Pseudomonadati</taxon>
        <taxon>Verrucomicrobiota</taxon>
        <taxon>Verrucomicrobiia</taxon>
        <taxon>Verrucomicrobiales</taxon>
        <taxon>Verrucomicrobiaceae</taxon>
        <taxon>Luteolibacter</taxon>
    </lineage>
</organism>
<dbReference type="GO" id="GO:0046872">
    <property type="term" value="F:metal ion binding"/>
    <property type="evidence" value="ECO:0007669"/>
    <property type="project" value="UniProtKB-KW"/>
</dbReference>
<feature type="binding site" evidence="4">
    <location>
        <position position="8"/>
    </location>
    <ligand>
        <name>a divalent metal cation</name>
        <dbReference type="ChEBI" id="CHEBI:60240"/>
        <label>1</label>
    </ligand>
</feature>
<accession>A0A975G5V1</accession>
<proteinExistence type="inferred from homology"/>
<dbReference type="Gene3D" id="3.20.20.140">
    <property type="entry name" value="Metal-dependent hydrolases"/>
    <property type="match status" value="1"/>
</dbReference>
<protein>
    <submittedName>
        <fullName evidence="5">TatD family hydrolase</fullName>
    </submittedName>
</protein>
<dbReference type="InterPro" id="IPR015991">
    <property type="entry name" value="TatD/YcfH-like"/>
</dbReference>
<keyword evidence="6" id="KW-1185">Reference proteome</keyword>
<dbReference type="PANTHER" id="PTHR46124">
    <property type="entry name" value="D-AMINOACYL-TRNA DEACYLASE"/>
    <property type="match status" value="1"/>
</dbReference>
<name>A0A975G5V1_9BACT</name>
<dbReference type="Pfam" id="PF01026">
    <property type="entry name" value="TatD_DNase"/>
    <property type="match status" value="1"/>
</dbReference>
<feature type="binding site" evidence="4">
    <location>
        <position position="6"/>
    </location>
    <ligand>
        <name>a divalent metal cation</name>
        <dbReference type="ChEBI" id="CHEBI:60240"/>
        <label>1</label>
    </ligand>
</feature>
<dbReference type="CDD" id="cd01310">
    <property type="entry name" value="TatD_DNAse"/>
    <property type="match status" value="1"/>
</dbReference>
<dbReference type="Proteomes" id="UP000676169">
    <property type="component" value="Chromosome"/>
</dbReference>
<evidence type="ECO:0000256" key="4">
    <source>
        <dbReference type="PIRSR" id="PIRSR005902-1"/>
    </source>
</evidence>
<feature type="binding site" evidence="4">
    <location>
        <position position="93"/>
    </location>
    <ligand>
        <name>a divalent metal cation</name>
        <dbReference type="ChEBI" id="CHEBI:60240"/>
        <label>1</label>
    </ligand>
</feature>
<evidence type="ECO:0000256" key="3">
    <source>
        <dbReference type="ARBA" id="ARBA00022801"/>
    </source>
</evidence>
<dbReference type="GO" id="GO:0004536">
    <property type="term" value="F:DNA nuclease activity"/>
    <property type="evidence" value="ECO:0007669"/>
    <property type="project" value="InterPro"/>
</dbReference>
<gene>
    <name evidence="5" type="ORF">KBB96_13535</name>
</gene>
<evidence type="ECO:0000256" key="1">
    <source>
        <dbReference type="ARBA" id="ARBA00009275"/>
    </source>
</evidence>